<feature type="signal peptide" evidence="1">
    <location>
        <begin position="1"/>
        <end position="18"/>
    </location>
</feature>
<dbReference type="EMBL" id="GGFJ01014637">
    <property type="protein sequence ID" value="MBW63778.1"/>
    <property type="molecule type" value="Transcribed_RNA"/>
</dbReference>
<proteinExistence type="predicted"/>
<evidence type="ECO:0000256" key="1">
    <source>
        <dbReference type="SAM" id="SignalP"/>
    </source>
</evidence>
<feature type="chain" id="PRO_5014746887" evidence="1">
    <location>
        <begin position="19"/>
        <end position="69"/>
    </location>
</feature>
<organism evidence="2">
    <name type="scientific">Anopheles marajoara</name>
    <dbReference type="NCBI Taxonomy" id="58244"/>
    <lineage>
        <taxon>Eukaryota</taxon>
        <taxon>Metazoa</taxon>
        <taxon>Ecdysozoa</taxon>
        <taxon>Arthropoda</taxon>
        <taxon>Hexapoda</taxon>
        <taxon>Insecta</taxon>
        <taxon>Pterygota</taxon>
        <taxon>Neoptera</taxon>
        <taxon>Endopterygota</taxon>
        <taxon>Diptera</taxon>
        <taxon>Nematocera</taxon>
        <taxon>Culicoidea</taxon>
        <taxon>Culicidae</taxon>
        <taxon>Anophelinae</taxon>
        <taxon>Anopheles</taxon>
    </lineage>
</organism>
<keyword evidence="1" id="KW-0732">Signal</keyword>
<protein>
    <submittedName>
        <fullName evidence="2">Putative secreted protein</fullName>
    </submittedName>
</protein>
<sequence>MSTRTMLLLLLIVNKARSVTQKPATVTHCLRIFFFLPIQRYNPLLQFTMSKTIRAGGGKVSVATAAVYQ</sequence>
<name>A0A2M4CFT1_9DIPT</name>
<evidence type="ECO:0000313" key="2">
    <source>
        <dbReference type="EMBL" id="MBW63778.1"/>
    </source>
</evidence>
<dbReference type="AlphaFoldDB" id="A0A2M4CFT1"/>
<accession>A0A2M4CFT1</accession>
<reference evidence="2" key="1">
    <citation type="submission" date="2018-01" db="EMBL/GenBank/DDBJ databases">
        <title>An insight into the sialome of Amazonian anophelines.</title>
        <authorList>
            <person name="Ribeiro J.M."/>
            <person name="Scarpassa V."/>
            <person name="Calvo E."/>
        </authorList>
    </citation>
    <scope>NUCLEOTIDE SEQUENCE</scope>
    <source>
        <tissue evidence="2">Salivary glands</tissue>
    </source>
</reference>